<organism evidence="1 2">
    <name type="scientific">Mytilus edulis</name>
    <name type="common">Blue mussel</name>
    <dbReference type="NCBI Taxonomy" id="6550"/>
    <lineage>
        <taxon>Eukaryota</taxon>
        <taxon>Metazoa</taxon>
        <taxon>Spiralia</taxon>
        <taxon>Lophotrochozoa</taxon>
        <taxon>Mollusca</taxon>
        <taxon>Bivalvia</taxon>
        <taxon>Autobranchia</taxon>
        <taxon>Pteriomorphia</taxon>
        <taxon>Mytilida</taxon>
        <taxon>Mytiloidea</taxon>
        <taxon>Mytilidae</taxon>
        <taxon>Mytilinae</taxon>
        <taxon>Mytilus</taxon>
    </lineage>
</organism>
<keyword evidence="2" id="KW-1185">Reference proteome</keyword>
<evidence type="ECO:0000313" key="1">
    <source>
        <dbReference type="EMBL" id="CAG2207857.1"/>
    </source>
</evidence>
<proteinExistence type="predicted"/>
<dbReference type="EMBL" id="CAJPWZ010001093">
    <property type="protein sequence ID" value="CAG2207857.1"/>
    <property type="molecule type" value="Genomic_DNA"/>
</dbReference>
<dbReference type="OrthoDB" id="6150687at2759"/>
<dbReference type="PANTHER" id="PTHR19446">
    <property type="entry name" value="REVERSE TRANSCRIPTASES"/>
    <property type="match status" value="1"/>
</dbReference>
<dbReference type="AlphaFoldDB" id="A0A8S3RMJ1"/>
<sequence>MEDYIPGVDNLPEREVIDFKANSYGEIFCEFLSNVNCCVLNGRNHISNDYTYVSTRGSSVVDFCITPFENINSFKKFEVIRASDLANKSLTTGSIEPKYIPDHSVLCWEFETAICENTNKQSVNIHDNRSNHIVYNVKNIPDTWMNDENSINLINSCIANIESCNGIQVELDNIYNEFINVIHNEMNDKLDKKIKIMNSVNNKKRRFKKRWWTDELTVKWNQVCLAEKQYLHCTKVNSNTHLRQIYVSKRKEFDKLVQQSKRQYWHSCQEELVNLNKSDPRQFWRKIGNIGIGNDRQSKIPNEVLRSDGSVTNNIDDVLQKWKDSFHGLLNSDPDNNKNFGVENLIVKNDIVCNDLDDYISFDEVYKVAMAAKNGKSPGVDCIQAELCKNYAVIFTLTKLFNICFKFGKVPNMWNKGIITPIPKCSTTDPRDPLSYRVEYSVKFMIKNYDSKRINQNKEENMKLRAEIEYAVLDLYSYAKGDHKVKKWFHLSSLIVVLQLKSTSDENNLKKILKTAVDKGKVGSFETESTGFKFTRLGTNTTSLPSFLDLKTS</sequence>
<evidence type="ECO:0000313" key="2">
    <source>
        <dbReference type="Proteomes" id="UP000683360"/>
    </source>
</evidence>
<dbReference type="Proteomes" id="UP000683360">
    <property type="component" value="Unassembled WGS sequence"/>
</dbReference>
<protein>
    <submittedName>
        <fullName evidence="1">Uncharacterized protein</fullName>
    </submittedName>
</protein>
<gene>
    <name evidence="1" type="ORF">MEDL_22090</name>
</gene>
<reference evidence="1" key="1">
    <citation type="submission" date="2021-03" db="EMBL/GenBank/DDBJ databases">
        <authorList>
            <person name="Bekaert M."/>
        </authorList>
    </citation>
    <scope>NUCLEOTIDE SEQUENCE</scope>
</reference>
<name>A0A8S3RMJ1_MYTED</name>
<accession>A0A8S3RMJ1</accession>
<comment type="caution">
    <text evidence="1">The sequence shown here is derived from an EMBL/GenBank/DDBJ whole genome shotgun (WGS) entry which is preliminary data.</text>
</comment>